<dbReference type="InterPro" id="IPR051907">
    <property type="entry name" value="DoxX-like_oxidoreductase"/>
</dbReference>
<feature type="transmembrane region" description="Helical" evidence="7">
    <location>
        <begin position="146"/>
        <end position="165"/>
    </location>
</feature>
<evidence type="ECO:0000256" key="6">
    <source>
        <dbReference type="ARBA" id="ARBA00023136"/>
    </source>
</evidence>
<evidence type="ECO:0000313" key="9">
    <source>
        <dbReference type="Proteomes" id="UP001601442"/>
    </source>
</evidence>
<evidence type="ECO:0000256" key="4">
    <source>
        <dbReference type="ARBA" id="ARBA00022692"/>
    </source>
</evidence>
<keyword evidence="6 7" id="KW-0472">Membrane</keyword>
<name>A0ABW6P9W5_9NOCA</name>
<keyword evidence="4 7" id="KW-0812">Transmembrane</keyword>
<organism evidence="8 9">
    <name type="scientific">Nocardia aobensis</name>
    <dbReference type="NCBI Taxonomy" id="257277"/>
    <lineage>
        <taxon>Bacteria</taxon>
        <taxon>Bacillati</taxon>
        <taxon>Actinomycetota</taxon>
        <taxon>Actinomycetes</taxon>
        <taxon>Mycobacteriales</taxon>
        <taxon>Nocardiaceae</taxon>
        <taxon>Nocardia</taxon>
    </lineage>
</organism>
<protein>
    <submittedName>
        <fullName evidence="8">DoxX family protein</fullName>
    </submittedName>
</protein>
<proteinExistence type="inferred from homology"/>
<keyword evidence="5 7" id="KW-1133">Transmembrane helix</keyword>
<sequence length="172" mass="17440">MSTDPTAFDAGICLLRIVAGTTMAAHGWQKFFAGGRIPGTAGWFDSMGMRPGRVHAVVAAGTEVAAGVMLALGFATAAAGAAFAALMLVAAWTVHRANGFFSVRSGWEYNLVLATIGVAVATTGAGRWSLDHAFGWTNAMSGVPGFVIAFGGGIVAGIGQLAMFYRPAAAAA</sequence>
<evidence type="ECO:0000256" key="1">
    <source>
        <dbReference type="ARBA" id="ARBA00004651"/>
    </source>
</evidence>
<evidence type="ECO:0000256" key="5">
    <source>
        <dbReference type="ARBA" id="ARBA00022989"/>
    </source>
</evidence>
<feature type="transmembrane region" description="Helical" evidence="7">
    <location>
        <begin position="68"/>
        <end position="94"/>
    </location>
</feature>
<evidence type="ECO:0000313" key="8">
    <source>
        <dbReference type="EMBL" id="MFF0499931.1"/>
    </source>
</evidence>
<dbReference type="Proteomes" id="UP001601442">
    <property type="component" value="Unassembled WGS sequence"/>
</dbReference>
<dbReference type="Pfam" id="PF07681">
    <property type="entry name" value="DoxX"/>
    <property type="match status" value="1"/>
</dbReference>
<dbReference type="PANTHER" id="PTHR33452">
    <property type="entry name" value="OXIDOREDUCTASE CATD-RELATED"/>
    <property type="match status" value="1"/>
</dbReference>
<accession>A0ABW6P9W5</accession>
<comment type="similarity">
    <text evidence="2">Belongs to the DoxX family.</text>
</comment>
<gene>
    <name evidence="8" type="ORF">ACFYU5_26260</name>
</gene>
<evidence type="ECO:0000256" key="2">
    <source>
        <dbReference type="ARBA" id="ARBA00006679"/>
    </source>
</evidence>
<reference evidence="8 9" key="1">
    <citation type="submission" date="2024-10" db="EMBL/GenBank/DDBJ databases">
        <title>The Natural Products Discovery Center: Release of the First 8490 Sequenced Strains for Exploring Actinobacteria Biosynthetic Diversity.</title>
        <authorList>
            <person name="Kalkreuter E."/>
            <person name="Kautsar S.A."/>
            <person name="Yang D."/>
            <person name="Bader C.D."/>
            <person name="Teijaro C.N."/>
            <person name="Fluegel L."/>
            <person name="Davis C.M."/>
            <person name="Simpson J.R."/>
            <person name="Lauterbach L."/>
            <person name="Steele A.D."/>
            <person name="Gui C."/>
            <person name="Meng S."/>
            <person name="Li G."/>
            <person name="Viehrig K."/>
            <person name="Ye F."/>
            <person name="Su P."/>
            <person name="Kiefer A.F."/>
            <person name="Nichols A."/>
            <person name="Cepeda A.J."/>
            <person name="Yan W."/>
            <person name="Fan B."/>
            <person name="Jiang Y."/>
            <person name="Adhikari A."/>
            <person name="Zheng C.-J."/>
            <person name="Schuster L."/>
            <person name="Cowan T.M."/>
            <person name="Smanski M.J."/>
            <person name="Chevrette M.G."/>
            <person name="De Carvalho L.P.S."/>
            <person name="Shen B."/>
        </authorList>
    </citation>
    <scope>NUCLEOTIDE SEQUENCE [LARGE SCALE GENOMIC DNA]</scope>
    <source>
        <strain evidence="8 9">NPDC004119</strain>
    </source>
</reference>
<dbReference type="EMBL" id="JBIAMT010000005">
    <property type="protein sequence ID" value="MFF0499931.1"/>
    <property type="molecule type" value="Genomic_DNA"/>
</dbReference>
<evidence type="ECO:0000256" key="3">
    <source>
        <dbReference type="ARBA" id="ARBA00022475"/>
    </source>
</evidence>
<dbReference type="PANTHER" id="PTHR33452:SF1">
    <property type="entry name" value="INNER MEMBRANE PROTEIN YPHA-RELATED"/>
    <property type="match status" value="1"/>
</dbReference>
<keyword evidence="3" id="KW-1003">Cell membrane</keyword>
<dbReference type="RefSeq" id="WP_194805459.1">
    <property type="nucleotide sequence ID" value="NZ_JBIAMT010000005.1"/>
</dbReference>
<comment type="subcellular location">
    <subcellularLocation>
        <location evidence="1">Cell membrane</location>
        <topology evidence="1">Multi-pass membrane protein</topology>
    </subcellularLocation>
</comment>
<comment type="caution">
    <text evidence="8">The sequence shown here is derived from an EMBL/GenBank/DDBJ whole genome shotgun (WGS) entry which is preliminary data.</text>
</comment>
<feature type="transmembrane region" description="Helical" evidence="7">
    <location>
        <begin position="106"/>
        <end position="126"/>
    </location>
</feature>
<evidence type="ECO:0000256" key="7">
    <source>
        <dbReference type="SAM" id="Phobius"/>
    </source>
</evidence>
<dbReference type="InterPro" id="IPR032808">
    <property type="entry name" value="DoxX"/>
</dbReference>
<keyword evidence="9" id="KW-1185">Reference proteome</keyword>